<organism evidence="2 3">
    <name type="scientific">Neonectria punicea</name>
    <dbReference type="NCBI Taxonomy" id="979145"/>
    <lineage>
        <taxon>Eukaryota</taxon>
        <taxon>Fungi</taxon>
        <taxon>Dikarya</taxon>
        <taxon>Ascomycota</taxon>
        <taxon>Pezizomycotina</taxon>
        <taxon>Sordariomycetes</taxon>
        <taxon>Hypocreomycetidae</taxon>
        <taxon>Hypocreales</taxon>
        <taxon>Nectriaceae</taxon>
        <taxon>Neonectria</taxon>
    </lineage>
</organism>
<evidence type="ECO:0000256" key="1">
    <source>
        <dbReference type="SAM" id="MobiDB-lite"/>
    </source>
</evidence>
<feature type="region of interest" description="Disordered" evidence="1">
    <location>
        <begin position="1"/>
        <end position="52"/>
    </location>
</feature>
<protein>
    <submittedName>
        <fullName evidence="2">Uncharacterized protein</fullName>
    </submittedName>
</protein>
<keyword evidence="3" id="KW-1185">Reference proteome</keyword>
<gene>
    <name evidence="2" type="ORF">QQX98_006554</name>
</gene>
<proteinExistence type="predicted"/>
<evidence type="ECO:0000313" key="2">
    <source>
        <dbReference type="EMBL" id="KAK7414617.1"/>
    </source>
</evidence>
<comment type="caution">
    <text evidence="2">The sequence shown here is derived from an EMBL/GenBank/DDBJ whole genome shotgun (WGS) entry which is preliminary data.</text>
</comment>
<dbReference type="Proteomes" id="UP001498476">
    <property type="component" value="Unassembled WGS sequence"/>
</dbReference>
<dbReference type="EMBL" id="JAZAVJ010000099">
    <property type="protein sequence ID" value="KAK7414617.1"/>
    <property type="molecule type" value="Genomic_DNA"/>
</dbReference>
<name>A0ABR1H155_9HYPO</name>
<reference evidence="2 3" key="1">
    <citation type="journal article" date="2025" name="Microbiol. Resour. Announc.">
        <title>Draft genome sequences for Neonectria magnoliae and Neonectria punicea, canker pathogens of Liriodendron tulipifera and Acer saccharum in West Virginia.</title>
        <authorList>
            <person name="Petronek H.M."/>
            <person name="Kasson M.T."/>
            <person name="Metheny A.M."/>
            <person name="Stauder C.M."/>
            <person name="Lovett B."/>
            <person name="Lynch S.C."/>
            <person name="Garnas J.R."/>
            <person name="Kasson L.R."/>
            <person name="Stajich J.E."/>
        </authorList>
    </citation>
    <scope>NUCLEOTIDE SEQUENCE [LARGE SCALE GENOMIC DNA]</scope>
    <source>
        <strain evidence="2 3">NRRL 64653</strain>
    </source>
</reference>
<sequence length="274" mass="28981">MGVPEDAQNNDKAPPYTGEAPPSYAETTKQTQHQQVPSGIAGPNTAGPSRIPRQFPPVFNVYRQGYGSGLFTLGVHQNQPVYLFAWHSGFSSSPPVVLHAGPDQSFPPLAAAEYRIFGASFDVDLPPVPGSGLASAREEVTSVSSPGFGYGSYRLIVEVGPANVRETFEWRRSRGDAVASLGGLSNGWKLVRLTRGPPGGAGVGGDVSFVGGGFVDSQGNEVVAAWTMATGSLTKVVKFHFTGTGLTGLLGERWAIFAVVTALALYQRESNRRD</sequence>
<evidence type="ECO:0000313" key="3">
    <source>
        <dbReference type="Proteomes" id="UP001498476"/>
    </source>
</evidence>
<accession>A0ABR1H155</accession>
<feature type="compositionally biased region" description="Polar residues" evidence="1">
    <location>
        <begin position="25"/>
        <end position="37"/>
    </location>
</feature>